<evidence type="ECO:0000256" key="2">
    <source>
        <dbReference type="SAM" id="MobiDB-lite"/>
    </source>
</evidence>
<dbReference type="AlphaFoldDB" id="A0A1E4TA77"/>
<proteinExistence type="predicted"/>
<accession>A0A1E4TA77</accession>
<protein>
    <submittedName>
        <fullName evidence="3">Uncharacterized protein</fullName>
    </submittedName>
</protein>
<feature type="coiled-coil region" evidence="1">
    <location>
        <begin position="217"/>
        <end position="290"/>
    </location>
</feature>
<sequence>MATNDAADNRPALHSAHQLAKKANRLAVGGEYAKAARLNQMAAEQLQQAHDASTDPVARKILASMRDSYLKSAQELARVPKTKTPTETPSREPVGGGSTPSVQPSGAPGSRPASATGLAKGSVPMSPSDIVDKFSTALELRFSKLTVSPTSSAGRAAAAAAASAAGHTDNKSDSFYVVPQNSKNAEELAIENAALRGSVTDLVAKLQAYESFIHREKIAIRAAVAKLKEDLANAERSRASDLDSQLMDLQLELNKTKVQYGRLKARWDNLKESARKRKSLEQVSESAELE</sequence>
<dbReference type="Proteomes" id="UP000095023">
    <property type="component" value="Unassembled WGS sequence"/>
</dbReference>
<evidence type="ECO:0000313" key="4">
    <source>
        <dbReference type="Proteomes" id="UP000095023"/>
    </source>
</evidence>
<name>A0A1E4TA77_9ASCO</name>
<reference evidence="4" key="1">
    <citation type="submission" date="2016-02" db="EMBL/GenBank/DDBJ databases">
        <title>Comparative genomics of biotechnologically important yeasts.</title>
        <authorList>
            <consortium name="DOE Joint Genome Institute"/>
            <person name="Riley R."/>
            <person name="Haridas S."/>
            <person name="Wolfe K.H."/>
            <person name="Lopes M.R."/>
            <person name="Hittinger C.T."/>
            <person name="Goker M."/>
            <person name="Salamov A."/>
            <person name="Wisecaver J."/>
            <person name="Long T.M."/>
            <person name="Aerts A.L."/>
            <person name="Barry K."/>
            <person name="Choi C."/>
            <person name="Clum A."/>
            <person name="Coughlan A.Y."/>
            <person name="Deshpande S."/>
            <person name="Douglass A.P."/>
            <person name="Hanson S.J."/>
            <person name="Klenk H.-P."/>
            <person name="Labutti K."/>
            <person name="Lapidus A."/>
            <person name="Lindquist E."/>
            <person name="Lipzen A."/>
            <person name="Meier-Kolthoff J.P."/>
            <person name="Ohm R.A."/>
            <person name="Otillar R.P."/>
            <person name="Pangilinan J."/>
            <person name="Peng Y."/>
            <person name="Rokas A."/>
            <person name="Rosa C.A."/>
            <person name="Scheuner C."/>
            <person name="Sibirny A.A."/>
            <person name="Slot J.C."/>
            <person name="Stielow J.B."/>
            <person name="Sun H."/>
            <person name="Kurtzman C.P."/>
            <person name="Blackwell M."/>
            <person name="Jeffries T.W."/>
            <person name="Grigoriev I.V."/>
        </authorList>
    </citation>
    <scope>NUCLEOTIDE SEQUENCE [LARGE SCALE GENOMIC DNA]</scope>
    <source>
        <strain evidence="4">NRRL Y-17796</strain>
    </source>
</reference>
<evidence type="ECO:0000256" key="1">
    <source>
        <dbReference type="SAM" id="Coils"/>
    </source>
</evidence>
<dbReference type="InterPro" id="IPR036181">
    <property type="entry name" value="MIT_dom_sf"/>
</dbReference>
<feature type="region of interest" description="Disordered" evidence="2">
    <location>
        <begin position="73"/>
        <end position="124"/>
    </location>
</feature>
<gene>
    <name evidence="3" type="ORF">CANCADRAFT_125695</name>
</gene>
<dbReference type="OrthoDB" id="4034212at2759"/>
<organism evidence="3 4">
    <name type="scientific">Tortispora caseinolytica NRRL Y-17796</name>
    <dbReference type="NCBI Taxonomy" id="767744"/>
    <lineage>
        <taxon>Eukaryota</taxon>
        <taxon>Fungi</taxon>
        <taxon>Dikarya</taxon>
        <taxon>Ascomycota</taxon>
        <taxon>Saccharomycotina</taxon>
        <taxon>Trigonopsidomycetes</taxon>
        <taxon>Trigonopsidales</taxon>
        <taxon>Trigonopsidaceae</taxon>
        <taxon>Tortispora</taxon>
    </lineage>
</organism>
<dbReference type="EMBL" id="KV453843">
    <property type="protein sequence ID" value="ODV88613.1"/>
    <property type="molecule type" value="Genomic_DNA"/>
</dbReference>
<dbReference type="SUPFAM" id="SSF116846">
    <property type="entry name" value="MIT domain"/>
    <property type="match status" value="1"/>
</dbReference>
<keyword evidence="1" id="KW-0175">Coiled coil</keyword>
<dbReference type="Gene3D" id="1.20.58.80">
    <property type="entry name" value="Phosphotransferase system, lactose/cellobiose-type IIA subunit"/>
    <property type="match status" value="1"/>
</dbReference>
<keyword evidence="4" id="KW-1185">Reference proteome</keyword>
<evidence type="ECO:0000313" key="3">
    <source>
        <dbReference type="EMBL" id="ODV88613.1"/>
    </source>
</evidence>